<reference evidence="1" key="2">
    <citation type="journal article" date="2015" name="Fish Shellfish Immunol.">
        <title>Early steps in the European eel (Anguilla anguilla)-Vibrio vulnificus interaction in the gills: Role of the RtxA13 toxin.</title>
        <authorList>
            <person name="Callol A."/>
            <person name="Pajuelo D."/>
            <person name="Ebbesson L."/>
            <person name="Teles M."/>
            <person name="MacKenzie S."/>
            <person name="Amaro C."/>
        </authorList>
    </citation>
    <scope>NUCLEOTIDE SEQUENCE</scope>
</reference>
<accession>A0A0E9UAY0</accession>
<reference evidence="1" key="1">
    <citation type="submission" date="2014-11" db="EMBL/GenBank/DDBJ databases">
        <authorList>
            <person name="Amaro Gonzalez C."/>
        </authorList>
    </citation>
    <scope>NUCLEOTIDE SEQUENCE</scope>
</reference>
<name>A0A0E9UAY0_ANGAN</name>
<protein>
    <submittedName>
        <fullName evidence="1">Uncharacterized protein</fullName>
    </submittedName>
</protein>
<sequence>MATTTRTVSRIPGSTPLRLCF</sequence>
<proteinExistence type="predicted"/>
<dbReference type="AlphaFoldDB" id="A0A0E9UAY0"/>
<evidence type="ECO:0000313" key="1">
    <source>
        <dbReference type="EMBL" id="JAH62128.1"/>
    </source>
</evidence>
<dbReference type="EMBL" id="GBXM01046449">
    <property type="protein sequence ID" value="JAH62128.1"/>
    <property type="molecule type" value="Transcribed_RNA"/>
</dbReference>
<organism evidence="1">
    <name type="scientific">Anguilla anguilla</name>
    <name type="common">European freshwater eel</name>
    <name type="synonym">Muraena anguilla</name>
    <dbReference type="NCBI Taxonomy" id="7936"/>
    <lineage>
        <taxon>Eukaryota</taxon>
        <taxon>Metazoa</taxon>
        <taxon>Chordata</taxon>
        <taxon>Craniata</taxon>
        <taxon>Vertebrata</taxon>
        <taxon>Euteleostomi</taxon>
        <taxon>Actinopterygii</taxon>
        <taxon>Neopterygii</taxon>
        <taxon>Teleostei</taxon>
        <taxon>Anguilliformes</taxon>
        <taxon>Anguillidae</taxon>
        <taxon>Anguilla</taxon>
    </lineage>
</organism>